<feature type="repeat" description="NHL" evidence="2">
    <location>
        <begin position="59"/>
        <end position="95"/>
    </location>
</feature>
<dbReference type="Gene3D" id="2.120.10.30">
    <property type="entry name" value="TolB, C-terminal domain"/>
    <property type="match status" value="3"/>
</dbReference>
<sequence>MPVSSPILRRTAAVLAAAPAVLLAGTGPASAPAQGPQQENPAVVRLLAGDRAGGWQDGFGTAAKFNAPGGLAVDGSGNILVADSQSHRIRRVSPSGDVQTLAGSGEGNAENGVGTAASFNGPGGLDVGPDGDVYVADTQNGRLRKVRSNGGETTDLTPGQFYALPRDTAVDRQGKVYVAEANAGWVRKVDPTTRSRTVVTRGLSEPWGVDVGPDGSLYVTDYGKQRIRRVTRSGRHHTFAGNGNYGVRDGPPGYATFGRPAAIDVDRDGYVWIADLGTHRIRVVSPEGVVATVAGGNQGFDDGPARQARFDNPRGIAVPGDGSTVYVSDRANNAIRVITGIDKRTLTRPPAVGTTRSGALARGIPVTCGGNDKGRCSLTVRYAGRVIATRSVKLDYIGRRTIYVRIPGDARAAVRANDRTEFTVSGTFRGPVGPRRLPTTTVVAR</sequence>
<keyword evidence="1" id="KW-0677">Repeat</keyword>
<dbReference type="OrthoDB" id="9762443at2"/>
<dbReference type="RefSeq" id="WP_107567274.1">
    <property type="nucleotide sequence ID" value="NZ_PYYB01000001.1"/>
</dbReference>
<dbReference type="AlphaFoldDB" id="A0A2T4UHY8"/>
<evidence type="ECO:0000256" key="3">
    <source>
        <dbReference type="SAM" id="SignalP"/>
    </source>
</evidence>
<evidence type="ECO:0000313" key="5">
    <source>
        <dbReference type="Proteomes" id="UP000240739"/>
    </source>
</evidence>
<dbReference type="Pfam" id="PF01436">
    <property type="entry name" value="NHL"/>
    <property type="match status" value="3"/>
</dbReference>
<evidence type="ECO:0000256" key="1">
    <source>
        <dbReference type="ARBA" id="ARBA00022737"/>
    </source>
</evidence>
<proteinExistence type="predicted"/>
<dbReference type="InterPro" id="IPR001258">
    <property type="entry name" value="NHL_repeat"/>
</dbReference>
<feature type="chain" id="PRO_5038946974" description="SMP-30/Gluconolactonase/LRE-like region domain-containing protein" evidence="3">
    <location>
        <begin position="32"/>
        <end position="445"/>
    </location>
</feature>
<dbReference type="PANTHER" id="PTHR13833:SF71">
    <property type="entry name" value="NHL DOMAIN-CONTAINING PROTEIN"/>
    <property type="match status" value="1"/>
</dbReference>
<dbReference type="PANTHER" id="PTHR13833">
    <property type="match status" value="1"/>
</dbReference>
<name>A0A2T4UHY8_9ACTN</name>
<dbReference type="Proteomes" id="UP000240739">
    <property type="component" value="Unassembled WGS sequence"/>
</dbReference>
<accession>A0A2T4UHY8</accession>
<evidence type="ECO:0000256" key="2">
    <source>
        <dbReference type="PROSITE-ProRule" id="PRU00504"/>
    </source>
</evidence>
<evidence type="ECO:0000313" key="4">
    <source>
        <dbReference type="EMBL" id="PTL58837.1"/>
    </source>
</evidence>
<dbReference type="InterPro" id="IPR011042">
    <property type="entry name" value="6-blade_b-propeller_TolB-like"/>
</dbReference>
<protein>
    <recommendedName>
        <fullName evidence="6">SMP-30/Gluconolactonase/LRE-like region domain-containing protein</fullName>
    </recommendedName>
</protein>
<comment type="caution">
    <text evidence="4">The sequence shown here is derived from an EMBL/GenBank/DDBJ whole genome shotgun (WGS) entry which is preliminary data.</text>
</comment>
<reference evidence="4 5" key="1">
    <citation type="submission" date="2018-03" db="EMBL/GenBank/DDBJ databases">
        <title>Aquarubrobacter algicola gen. nov., sp. nov., a novel actinobacterium isolated from shallow eutrophic lake during the end of cyanobacterial harmful algal blooms.</title>
        <authorList>
            <person name="Chun S.J."/>
        </authorList>
    </citation>
    <scope>NUCLEOTIDE SEQUENCE [LARGE SCALE GENOMIC DNA]</scope>
    <source>
        <strain evidence="4 5">Seoho-28</strain>
    </source>
</reference>
<organism evidence="4 5">
    <name type="scientific">Paraconexibacter algicola</name>
    <dbReference type="NCBI Taxonomy" id="2133960"/>
    <lineage>
        <taxon>Bacteria</taxon>
        <taxon>Bacillati</taxon>
        <taxon>Actinomycetota</taxon>
        <taxon>Thermoleophilia</taxon>
        <taxon>Solirubrobacterales</taxon>
        <taxon>Paraconexibacteraceae</taxon>
        <taxon>Paraconexibacter</taxon>
    </lineage>
</organism>
<evidence type="ECO:0008006" key="6">
    <source>
        <dbReference type="Google" id="ProtNLM"/>
    </source>
</evidence>
<dbReference type="PROSITE" id="PS51125">
    <property type="entry name" value="NHL"/>
    <property type="match status" value="1"/>
</dbReference>
<dbReference type="SUPFAM" id="SSF101898">
    <property type="entry name" value="NHL repeat"/>
    <property type="match status" value="1"/>
</dbReference>
<feature type="signal peptide" evidence="3">
    <location>
        <begin position="1"/>
        <end position="31"/>
    </location>
</feature>
<dbReference type="EMBL" id="PYYB01000001">
    <property type="protein sequence ID" value="PTL58837.1"/>
    <property type="molecule type" value="Genomic_DNA"/>
</dbReference>
<gene>
    <name evidence="4" type="ORF">C7Y72_03810</name>
</gene>
<keyword evidence="5" id="KW-1185">Reference proteome</keyword>
<keyword evidence="3" id="KW-0732">Signal</keyword>